<dbReference type="OrthoDB" id="246689at2759"/>
<feature type="compositionally biased region" description="Polar residues" evidence="1">
    <location>
        <begin position="1125"/>
        <end position="1137"/>
    </location>
</feature>
<feature type="compositionally biased region" description="Basic and acidic residues" evidence="1">
    <location>
        <begin position="437"/>
        <end position="449"/>
    </location>
</feature>
<feature type="region of interest" description="Disordered" evidence="1">
    <location>
        <begin position="727"/>
        <end position="785"/>
    </location>
</feature>
<protein>
    <submittedName>
        <fullName evidence="2">Megakaryocyte stimulating factor</fullName>
    </submittedName>
</protein>
<feature type="compositionally biased region" description="Basic residues" evidence="1">
    <location>
        <begin position="755"/>
        <end position="769"/>
    </location>
</feature>
<feature type="region of interest" description="Disordered" evidence="1">
    <location>
        <begin position="524"/>
        <end position="582"/>
    </location>
</feature>
<feature type="region of interest" description="Disordered" evidence="1">
    <location>
        <begin position="617"/>
        <end position="638"/>
    </location>
</feature>
<feature type="region of interest" description="Disordered" evidence="1">
    <location>
        <begin position="413"/>
        <end position="468"/>
    </location>
</feature>
<feature type="compositionally biased region" description="Basic and acidic residues" evidence="1">
    <location>
        <begin position="413"/>
        <end position="427"/>
    </location>
</feature>
<dbReference type="VEuPathDB" id="TriTrypDB:TM35_000091570"/>
<keyword evidence="3" id="KW-1185">Reference proteome</keyword>
<feature type="compositionally biased region" description="Polar residues" evidence="1">
    <location>
        <begin position="698"/>
        <end position="709"/>
    </location>
</feature>
<reference evidence="2 3" key="1">
    <citation type="submission" date="2017-03" db="EMBL/GenBank/DDBJ databases">
        <title>An alternative strategy for trypanosome survival in the mammalian bloodstream revealed through genome and transcriptome analysis of the ubiquitous bovine parasite Trypanosoma (Megatrypanum) theileri.</title>
        <authorList>
            <person name="Kelly S."/>
            <person name="Ivens A."/>
            <person name="Mott A."/>
            <person name="O'Neill E."/>
            <person name="Emms D."/>
            <person name="Macleod O."/>
            <person name="Voorheis P."/>
            <person name="Matthews J."/>
            <person name="Matthews K."/>
            <person name="Carrington M."/>
        </authorList>
    </citation>
    <scope>NUCLEOTIDE SEQUENCE [LARGE SCALE GENOMIC DNA]</scope>
    <source>
        <strain evidence="2">Edinburgh</strain>
    </source>
</reference>
<feature type="compositionally biased region" description="Basic residues" evidence="1">
    <location>
        <begin position="617"/>
        <end position="629"/>
    </location>
</feature>
<feature type="compositionally biased region" description="Basic and acidic residues" evidence="1">
    <location>
        <begin position="833"/>
        <end position="847"/>
    </location>
</feature>
<feature type="compositionally biased region" description="Basic and acidic residues" evidence="1">
    <location>
        <begin position="557"/>
        <end position="566"/>
    </location>
</feature>
<comment type="caution">
    <text evidence="2">The sequence shown here is derived from an EMBL/GenBank/DDBJ whole genome shotgun (WGS) entry which is preliminary data.</text>
</comment>
<dbReference type="RefSeq" id="XP_028884173.1">
    <property type="nucleotide sequence ID" value="XM_029024396.1"/>
</dbReference>
<accession>A0A1X0NZI7</accession>
<feature type="compositionally biased region" description="Basic and acidic residues" evidence="1">
    <location>
        <begin position="920"/>
        <end position="944"/>
    </location>
</feature>
<feature type="compositionally biased region" description="Basic and acidic residues" evidence="1">
    <location>
        <begin position="727"/>
        <end position="754"/>
    </location>
</feature>
<feature type="region of interest" description="Disordered" evidence="1">
    <location>
        <begin position="698"/>
        <end position="717"/>
    </location>
</feature>
<feature type="compositionally biased region" description="Low complexity" evidence="1">
    <location>
        <begin position="112"/>
        <end position="131"/>
    </location>
</feature>
<evidence type="ECO:0000256" key="1">
    <source>
        <dbReference type="SAM" id="MobiDB-lite"/>
    </source>
</evidence>
<feature type="compositionally biased region" description="Polar residues" evidence="1">
    <location>
        <begin position="190"/>
        <end position="215"/>
    </location>
</feature>
<feature type="compositionally biased region" description="Basic and acidic residues" evidence="1">
    <location>
        <begin position="93"/>
        <end position="106"/>
    </location>
</feature>
<sequence length="1224" mass="138547">MDHKARGVFHVNVSRECRSSNGSSSGNSSSSKRSSNESLSRSTDSSSAPQVVESSSPSTGIYEPADDAESSSTWGIHEMASRVEQEHEEEEQQQQKEEEEKRQKEKEEEEQQQQQQQPLLSTPCTSPPLSLRGDSSSVIVSGQHSPPRVRPTSELPPTKSVGDVPHSAPTAVKPGEKICHDNRLSFESPMQSQISSHPPVFPSSTSDPLVTSSIASPYPSPTPKITRPTTTERVTDIQNSLQGAQCTVCSLCGVTVLQMGTFEEQEKQYREHVESWVHQKNDEMRTLLERGGRGFSTKKSVGDNTSISPTKLKSFDELAISPIKFTSKNVKHVKTSTLRENYAHFLREGTRTEVVKPIVSPPLTFSPILHSREGTTSHVQKELFCEHSHQSVPGNEEETRYCTCENDPVTVKEKVKPRVEPDNEKHLLPNQGAGSRKNSDDAHSKKQSHEISSSSGMFPNNDISNEDLLKKERQMERKLDKYMIKKERYQLLLCFRRWFNLMFVRVMDNSSPLRVRADLREQMKKKFEGQNVPSSGSETTESHRSADSATPKQPVEGQEKKSELRRPSKTTTTTTARTEPFMETHVREFSCVNEGSSSDNLKDKECTTDVSWYIHPASHRKNTSKKVEKRRGSQTSPLMDEKSVADILATLSPSLRERVGTLFQTETPHSSTFPKASCALSQLHSSAIPPQSSSWTSFNVGGSHRSSSGAPIPCSIPTGLEVAADVRERNREEEQGDVKEEKVKGHNQHEEPRSQHHNHHHHHHHHHHQKHEEYQTYSASQGEAMRAKDLSAAGILPRNSATSSSNQKEVHQLRKEADQREENGQPKVPGVAEDVKHATTRMIDRSNRNPFAYENDNHPSGNQGEYGRGQGERIFIDKRRQWRPHSPSPRHPGGLECGRGTSFGVNSSMRGRGAQTPMMGRREKEERHPSILKNKDALNHGSKSEKFRGIPGEYYIYYKGSYHHLRDPASEIHYDVNGRRMPIYFVRRSMSPSVSPMRGRWFSLTRPRSPLGPSRLNPYCAVCVARYNLVLVDESMQPLRNSPQRLPHTRNDGVNTSHCCRTRSGRRSTPAKTVPRHTTPCSFSEELGPWNRVSKLQAHNCQHFSPASMGNPRRSNSQRIIPVYSTSQRVSEPSSATPSPPQRRVDAEMQRSRHDKSNTLRNFSPEEESWLMRQERRLRRRMKSLIWRELPQRRGGREWKEYLSSLNEVVQMLETLREGENLDR</sequence>
<feature type="region of interest" description="Disordered" evidence="1">
    <location>
        <begin position="1"/>
        <end position="175"/>
    </location>
</feature>
<feature type="compositionally biased region" description="Polar residues" evidence="1">
    <location>
        <begin position="133"/>
        <end position="144"/>
    </location>
</feature>
<feature type="compositionally biased region" description="Basic and acidic residues" evidence="1">
    <location>
        <begin position="808"/>
        <end position="824"/>
    </location>
</feature>
<evidence type="ECO:0000313" key="3">
    <source>
        <dbReference type="Proteomes" id="UP000192257"/>
    </source>
</evidence>
<evidence type="ECO:0000313" key="2">
    <source>
        <dbReference type="EMBL" id="ORC90107.1"/>
    </source>
</evidence>
<feature type="compositionally biased region" description="Basic and acidic residues" evidence="1">
    <location>
        <begin position="1143"/>
        <end position="1158"/>
    </location>
</feature>
<dbReference type="AlphaFoldDB" id="A0A1X0NZI7"/>
<dbReference type="GeneID" id="39984176"/>
<feature type="region of interest" description="Disordered" evidence="1">
    <location>
        <begin position="190"/>
        <end position="229"/>
    </location>
</feature>
<proteinExistence type="predicted"/>
<dbReference type="EMBL" id="NBCO01000009">
    <property type="protein sequence ID" value="ORC90107.1"/>
    <property type="molecule type" value="Genomic_DNA"/>
</dbReference>
<feature type="compositionally biased region" description="Basic and acidic residues" evidence="1">
    <location>
        <begin position="870"/>
        <end position="879"/>
    </location>
</feature>
<feature type="region of interest" description="Disordered" evidence="1">
    <location>
        <begin position="1125"/>
        <end position="1162"/>
    </location>
</feature>
<dbReference type="Proteomes" id="UP000192257">
    <property type="component" value="Unassembled WGS sequence"/>
</dbReference>
<feature type="region of interest" description="Disordered" evidence="1">
    <location>
        <begin position="1039"/>
        <end position="1084"/>
    </location>
</feature>
<feature type="region of interest" description="Disordered" evidence="1">
    <location>
        <begin position="797"/>
        <end position="944"/>
    </location>
</feature>
<gene>
    <name evidence="2" type="ORF">TM35_000091570</name>
</gene>
<feature type="compositionally biased region" description="Low complexity" evidence="1">
    <location>
        <begin position="19"/>
        <end position="58"/>
    </location>
</feature>
<dbReference type="STRING" id="67003.A0A1X0NZI7"/>
<name>A0A1X0NZI7_9TRYP</name>
<organism evidence="2 3">
    <name type="scientific">Trypanosoma theileri</name>
    <dbReference type="NCBI Taxonomy" id="67003"/>
    <lineage>
        <taxon>Eukaryota</taxon>
        <taxon>Discoba</taxon>
        <taxon>Euglenozoa</taxon>
        <taxon>Kinetoplastea</taxon>
        <taxon>Metakinetoplastina</taxon>
        <taxon>Trypanosomatida</taxon>
        <taxon>Trypanosomatidae</taxon>
        <taxon>Trypanosoma</taxon>
    </lineage>
</organism>